<comment type="caution">
    <text evidence="2">The sequence shown here is derived from an EMBL/GenBank/DDBJ whole genome shotgun (WGS) entry which is preliminary data.</text>
</comment>
<dbReference type="AlphaFoldDB" id="A0A2N1L296"/>
<reference evidence="2 3" key="2">
    <citation type="submission" date="2017-10" db="EMBL/GenBank/DDBJ databases">
        <title>Extensive intraspecific genome diversity in a model arbuscular mycorrhizal fungus.</title>
        <authorList>
            <person name="Chen E.C.H."/>
            <person name="Morin E."/>
            <person name="Baudet D."/>
            <person name="Noel J."/>
            <person name="Ndikumana S."/>
            <person name="Charron P."/>
            <person name="St-Onge C."/>
            <person name="Giorgi J."/>
            <person name="Grigoriev I.V."/>
            <person name="Roux C."/>
            <person name="Martin F.M."/>
            <person name="Corradi N."/>
        </authorList>
    </citation>
    <scope>NUCLEOTIDE SEQUENCE [LARGE SCALE GENOMIC DNA]</scope>
    <source>
        <strain evidence="2 3">C2</strain>
    </source>
</reference>
<evidence type="ECO:0000313" key="2">
    <source>
        <dbReference type="EMBL" id="PKK43477.1"/>
    </source>
</evidence>
<reference evidence="2 3" key="1">
    <citation type="submission" date="2016-04" db="EMBL/GenBank/DDBJ databases">
        <title>Genome analyses suggest a sexual origin of heterokaryosis in a supposedly ancient asexual fungus.</title>
        <authorList>
            <person name="Ropars J."/>
            <person name="Sedzielewska K."/>
            <person name="Noel J."/>
            <person name="Charron P."/>
            <person name="Farinelli L."/>
            <person name="Marton T."/>
            <person name="Kruger M."/>
            <person name="Pelin A."/>
            <person name="Brachmann A."/>
            <person name="Corradi N."/>
        </authorList>
    </citation>
    <scope>NUCLEOTIDE SEQUENCE [LARGE SCALE GENOMIC DNA]</scope>
    <source>
        <strain evidence="2 3">C2</strain>
    </source>
</reference>
<dbReference type="VEuPathDB" id="FungiDB:RhiirA1_484903"/>
<organism evidence="2 3">
    <name type="scientific">Rhizophagus irregularis</name>
    <dbReference type="NCBI Taxonomy" id="588596"/>
    <lineage>
        <taxon>Eukaryota</taxon>
        <taxon>Fungi</taxon>
        <taxon>Fungi incertae sedis</taxon>
        <taxon>Mucoromycota</taxon>
        <taxon>Glomeromycotina</taxon>
        <taxon>Glomeromycetes</taxon>
        <taxon>Glomerales</taxon>
        <taxon>Glomeraceae</taxon>
        <taxon>Rhizophagus</taxon>
    </lineage>
</organism>
<dbReference type="VEuPathDB" id="FungiDB:FUN_022792"/>
<feature type="region of interest" description="Disordered" evidence="1">
    <location>
        <begin position="73"/>
        <end position="138"/>
    </location>
</feature>
<feature type="compositionally biased region" description="Basic and acidic residues" evidence="1">
    <location>
        <begin position="73"/>
        <end position="92"/>
    </location>
</feature>
<evidence type="ECO:0000313" key="3">
    <source>
        <dbReference type="Proteomes" id="UP000233469"/>
    </source>
</evidence>
<name>A0A2N1L296_9GLOM</name>
<proteinExistence type="predicted"/>
<feature type="compositionally biased region" description="Low complexity" evidence="1">
    <location>
        <begin position="113"/>
        <end position="123"/>
    </location>
</feature>
<dbReference type="Proteomes" id="UP000233469">
    <property type="component" value="Unassembled WGS sequence"/>
</dbReference>
<feature type="region of interest" description="Disordered" evidence="1">
    <location>
        <begin position="144"/>
        <end position="163"/>
    </location>
</feature>
<gene>
    <name evidence="2" type="ORF">RhiirC2_835219</name>
</gene>
<dbReference type="VEuPathDB" id="FungiDB:RhiirFUN_019697"/>
<feature type="compositionally biased region" description="Basic and acidic residues" evidence="1">
    <location>
        <begin position="144"/>
        <end position="156"/>
    </location>
</feature>
<protein>
    <submittedName>
        <fullName evidence="2">Uncharacterized protein</fullName>
    </submittedName>
</protein>
<accession>A0A2N1L296</accession>
<evidence type="ECO:0000256" key="1">
    <source>
        <dbReference type="SAM" id="MobiDB-lite"/>
    </source>
</evidence>
<dbReference type="EMBL" id="LLXL01009310">
    <property type="protein sequence ID" value="PKK43477.1"/>
    <property type="molecule type" value="Genomic_DNA"/>
</dbReference>
<sequence length="163" mass="18166">MASKFHIGPKRVYEIWDNKERLQQGVVPKGVVISSSSGQPVLDENFQTDKIEQTESNIHGQNSSPFAELEKKIRDAKVESSKSTDSTLEKRGSKAKKTGGKKLESALSELTPSSSIQTQSIQASKKDTNNENLDSSFEKMVEKSTKIVDEKKKRYPENNLPIP</sequence>